<accession>A0ABN8BK84</accession>
<dbReference type="Pfam" id="PF09586">
    <property type="entry name" value="YfhO"/>
    <property type="match status" value="1"/>
</dbReference>
<feature type="transmembrane region" description="Helical" evidence="1">
    <location>
        <begin position="184"/>
        <end position="213"/>
    </location>
</feature>
<dbReference type="InterPro" id="IPR018580">
    <property type="entry name" value="Uncharacterised_YfhO"/>
</dbReference>
<reference evidence="2 3" key="1">
    <citation type="submission" date="2021-11" db="EMBL/GenBank/DDBJ databases">
        <authorList>
            <person name="Depoorter E."/>
        </authorList>
    </citation>
    <scope>NUCLEOTIDE SEQUENCE [LARGE SCALE GENOMIC DNA]</scope>
    <source>
        <strain evidence="2 3">LMG 24289</strain>
    </source>
</reference>
<feature type="transmembrane region" description="Helical" evidence="1">
    <location>
        <begin position="228"/>
        <end position="248"/>
    </location>
</feature>
<feature type="transmembrane region" description="Helical" evidence="1">
    <location>
        <begin position="295"/>
        <end position="313"/>
    </location>
</feature>
<keyword evidence="1" id="KW-0472">Membrane</keyword>
<organism evidence="2 3">
    <name type="scientific">Periweissella fabaria</name>
    <dbReference type="NCBI Taxonomy" id="546157"/>
    <lineage>
        <taxon>Bacteria</taxon>
        <taxon>Bacillati</taxon>
        <taxon>Bacillota</taxon>
        <taxon>Bacilli</taxon>
        <taxon>Lactobacillales</taxon>
        <taxon>Lactobacillaceae</taxon>
        <taxon>Periweissella</taxon>
    </lineage>
</organism>
<feature type="transmembrane region" description="Helical" evidence="1">
    <location>
        <begin position="158"/>
        <end position="177"/>
    </location>
</feature>
<feature type="transmembrane region" description="Helical" evidence="1">
    <location>
        <begin position="842"/>
        <end position="863"/>
    </location>
</feature>
<dbReference type="PANTHER" id="PTHR38454:SF1">
    <property type="entry name" value="INTEGRAL MEMBRANE PROTEIN"/>
    <property type="match status" value="1"/>
</dbReference>
<dbReference type="RefSeq" id="WP_230097080.1">
    <property type="nucleotide sequence ID" value="NZ_CAKKNS010000006.1"/>
</dbReference>
<dbReference type="PANTHER" id="PTHR38454">
    <property type="entry name" value="INTEGRAL MEMBRANE PROTEIN-RELATED"/>
    <property type="match status" value="1"/>
</dbReference>
<evidence type="ECO:0000313" key="3">
    <source>
        <dbReference type="Proteomes" id="UP000789707"/>
    </source>
</evidence>
<feature type="transmembrane region" description="Helical" evidence="1">
    <location>
        <begin position="436"/>
        <end position="454"/>
    </location>
</feature>
<feature type="transmembrane region" description="Helical" evidence="1">
    <location>
        <begin position="134"/>
        <end position="152"/>
    </location>
</feature>
<feature type="transmembrane region" description="Helical" evidence="1">
    <location>
        <begin position="385"/>
        <end position="404"/>
    </location>
</feature>
<evidence type="ECO:0000256" key="1">
    <source>
        <dbReference type="SAM" id="Phobius"/>
    </source>
</evidence>
<feature type="transmembrane region" description="Helical" evidence="1">
    <location>
        <begin position="66"/>
        <end position="86"/>
    </location>
</feature>
<feature type="transmembrane region" description="Helical" evidence="1">
    <location>
        <begin position="354"/>
        <end position="373"/>
    </location>
</feature>
<keyword evidence="3" id="KW-1185">Reference proteome</keyword>
<comment type="caution">
    <text evidence="2">The sequence shown here is derived from an EMBL/GenBank/DDBJ whole genome shotgun (WGS) entry which is preliminary data.</text>
</comment>
<feature type="transmembrane region" description="Helical" evidence="1">
    <location>
        <begin position="325"/>
        <end position="348"/>
    </location>
</feature>
<evidence type="ECO:0008006" key="4">
    <source>
        <dbReference type="Google" id="ProtNLM"/>
    </source>
</evidence>
<name>A0ABN8BK84_9LACO</name>
<dbReference type="EMBL" id="CAKKNS010000006">
    <property type="protein sequence ID" value="CAH0417044.1"/>
    <property type="molecule type" value="Genomic_DNA"/>
</dbReference>
<evidence type="ECO:0000313" key="2">
    <source>
        <dbReference type="EMBL" id="CAH0417044.1"/>
    </source>
</evidence>
<gene>
    <name evidence="2" type="ORF">WFA24289_01361</name>
</gene>
<feature type="transmembrane region" description="Helical" evidence="1">
    <location>
        <begin position="269"/>
        <end position="289"/>
    </location>
</feature>
<feature type="transmembrane region" description="Helical" evidence="1">
    <location>
        <begin position="12"/>
        <end position="29"/>
    </location>
</feature>
<keyword evidence="1" id="KW-0812">Transmembrane</keyword>
<sequence>MKKYFNDKSLPLWLAFGLPIIIMGSYFATRHMMPFGKSTILTVDLGQQYVDMFAIMRNTLLHHPATFLYSFSNALGGDMLGIWTYYLMSPLNLLLLFFPPALLPTGILILTLLKYGLASVAMTCVLIKTQRQTGWLATSFGLMYAFMGWMIAYQLNLLWLDALILLPLIIYGLETLLTTGKYRYYVITFTLMLVINYYMAYMIALFLILYWFWTISQNHFSWRQIRQAFIRFATGSLLSVALAAISLLPTFFQLTQGKGQYNTTNIGHWIEYNPLFFFSKLFIGSFNFAQMPSGQPNIFIASIGAFGAILYFINTNIRWQNRLIAGLVTVFIFCSMFIAPLDLFWHGLQFPVWYPYRFSFLWSFWLLWLASTSIDARQPLKIKPFIALISSLGIVFVIVAVTFSKTNFMTWPQLLVGTAFALLALVLLLSPRIKIWSWLVLLLTITEVSTNAIWCLNNFSYLTKTEYQNQINATHAALSTIPNTSTHFFRVGQTYSRTKGDPFMQDYFGGSAFSSSFSKKTSDFMGLIGNPNGDNYATYYNGTKVTDNLLGFKYFLDASAHFATAPGAPARMQNTQRPDLISDLFHAETPDVTIYQNPGALPLGFAVNPSALNVALKNDNPLVNQTNLWNNLIGQPKQTLFTPIPFSNFTTTNTNRPQNINGAFLTPKNLVKPTTLSATFTPQDDNPYYLTLGANLTPDVVTITLNGRILHTNDAFKAPIVLNLTNMAKDQPQTLVFTLKKSTLWLQQVGLYELNAPLLQAQTKQLQAHSWQIKHFSQRNIRGDITIPESKQLLMTTIPQVPGWHATVDGQSIKTKTIANMFIAVPVTKGHHTVTLKYTPPFLLLGSLISGLALLVSLFYIMFKRSQQLRN</sequence>
<proteinExistence type="predicted"/>
<keyword evidence="1" id="KW-1133">Transmembrane helix</keyword>
<feature type="transmembrane region" description="Helical" evidence="1">
    <location>
        <begin position="410"/>
        <end position="429"/>
    </location>
</feature>
<protein>
    <recommendedName>
        <fullName evidence="4">YfhO family protein</fullName>
    </recommendedName>
</protein>
<dbReference type="Proteomes" id="UP000789707">
    <property type="component" value="Unassembled WGS sequence"/>
</dbReference>